<evidence type="ECO:0000313" key="2">
    <source>
        <dbReference type="EMBL" id="GEO83510.1"/>
    </source>
</evidence>
<evidence type="ECO:0000313" key="3">
    <source>
        <dbReference type="Proteomes" id="UP000321717"/>
    </source>
</evidence>
<name>A0A512HDS7_9HYPH</name>
<dbReference type="AlphaFoldDB" id="A0A512HDS7"/>
<evidence type="ECO:0000256" key="1">
    <source>
        <dbReference type="SAM" id="MobiDB-lite"/>
    </source>
</evidence>
<feature type="region of interest" description="Disordered" evidence="1">
    <location>
        <begin position="1"/>
        <end position="65"/>
    </location>
</feature>
<comment type="caution">
    <text evidence="2">The sequence shown here is derived from an EMBL/GenBank/DDBJ whole genome shotgun (WGS) entry which is preliminary data.</text>
</comment>
<feature type="compositionally biased region" description="Basic and acidic residues" evidence="1">
    <location>
        <begin position="1"/>
        <end position="25"/>
    </location>
</feature>
<keyword evidence="3" id="KW-1185">Reference proteome</keyword>
<sequence length="92" mass="10079">MAGRQHHGEQAGGEETRQEAWQKAHREGRRAVLPAGGASRADGTLPPLSHVAPASQVRSRPIEPDRRAVCKRQHVAAGLSPSWIRHHLFISL</sequence>
<gene>
    <name evidence="2" type="ORF">RNA01_04420</name>
</gene>
<proteinExistence type="predicted"/>
<reference evidence="2 3" key="1">
    <citation type="submission" date="2019-07" db="EMBL/GenBank/DDBJ databases">
        <title>Whole genome shotgun sequence of Rhizobium naphthalenivorans NBRC 107585.</title>
        <authorList>
            <person name="Hosoyama A."/>
            <person name="Uohara A."/>
            <person name="Ohji S."/>
            <person name="Ichikawa N."/>
        </authorList>
    </citation>
    <scope>NUCLEOTIDE SEQUENCE [LARGE SCALE GENOMIC DNA]</scope>
    <source>
        <strain evidence="2 3">NBRC 107585</strain>
    </source>
</reference>
<dbReference type="Proteomes" id="UP000321717">
    <property type="component" value="Unassembled WGS sequence"/>
</dbReference>
<accession>A0A512HDS7</accession>
<organism evidence="2 3">
    <name type="scientific">Ciceribacter naphthalenivorans</name>
    <dbReference type="NCBI Taxonomy" id="1118451"/>
    <lineage>
        <taxon>Bacteria</taxon>
        <taxon>Pseudomonadati</taxon>
        <taxon>Pseudomonadota</taxon>
        <taxon>Alphaproteobacteria</taxon>
        <taxon>Hyphomicrobiales</taxon>
        <taxon>Rhizobiaceae</taxon>
        <taxon>Ciceribacter</taxon>
    </lineage>
</organism>
<protein>
    <submittedName>
        <fullName evidence="2">Uncharacterized protein</fullName>
    </submittedName>
</protein>
<dbReference type="EMBL" id="BJZP01000002">
    <property type="protein sequence ID" value="GEO83510.1"/>
    <property type="molecule type" value="Genomic_DNA"/>
</dbReference>